<evidence type="ECO:0000259" key="3">
    <source>
        <dbReference type="PROSITE" id="PS50158"/>
    </source>
</evidence>
<feature type="domain" description="CCHC-type" evidence="3">
    <location>
        <begin position="169"/>
        <end position="185"/>
    </location>
</feature>
<keyword evidence="1" id="KW-0862">Zinc</keyword>
<dbReference type="SUPFAM" id="SSF57756">
    <property type="entry name" value="Retrovirus zinc finger-like domains"/>
    <property type="match status" value="1"/>
</dbReference>
<evidence type="ECO:0000313" key="4">
    <source>
        <dbReference type="EMBL" id="KAF0039296.1"/>
    </source>
</evidence>
<dbReference type="InterPro" id="IPR001878">
    <property type="entry name" value="Znf_CCHC"/>
</dbReference>
<dbReference type="GO" id="GO:0003676">
    <property type="term" value="F:nucleic acid binding"/>
    <property type="evidence" value="ECO:0007669"/>
    <property type="project" value="InterPro"/>
</dbReference>
<evidence type="ECO:0000313" key="5">
    <source>
        <dbReference type="Proteomes" id="UP000438429"/>
    </source>
</evidence>
<gene>
    <name evidence="4" type="ORF">F2P81_007531</name>
</gene>
<evidence type="ECO:0000256" key="2">
    <source>
        <dbReference type="SAM" id="MobiDB-lite"/>
    </source>
</evidence>
<dbReference type="SMART" id="SM00343">
    <property type="entry name" value="ZnF_C2HC"/>
    <property type="match status" value="1"/>
</dbReference>
<dbReference type="InterPro" id="IPR036875">
    <property type="entry name" value="Znf_CCHC_sf"/>
</dbReference>
<reference evidence="4 5" key="1">
    <citation type="submission" date="2019-06" db="EMBL/GenBank/DDBJ databases">
        <title>Draft genomes of female and male turbot (Scophthalmus maximus).</title>
        <authorList>
            <person name="Xu H."/>
            <person name="Xu X.-W."/>
            <person name="Shao C."/>
            <person name="Chen S."/>
        </authorList>
    </citation>
    <scope>NUCLEOTIDE SEQUENCE [LARGE SCALE GENOMIC DNA]</scope>
    <source>
        <strain evidence="4">Ysfricsl-2016a</strain>
        <tissue evidence="4">Blood</tissue>
    </source>
</reference>
<evidence type="ECO:0000256" key="1">
    <source>
        <dbReference type="PROSITE-ProRule" id="PRU00047"/>
    </source>
</evidence>
<dbReference type="GO" id="GO:0008270">
    <property type="term" value="F:zinc ion binding"/>
    <property type="evidence" value="ECO:0007669"/>
    <property type="project" value="UniProtKB-KW"/>
</dbReference>
<dbReference type="Gene3D" id="4.10.60.10">
    <property type="entry name" value="Zinc finger, CCHC-type"/>
    <property type="match status" value="1"/>
</dbReference>
<dbReference type="Proteomes" id="UP000438429">
    <property type="component" value="Unassembled WGS sequence"/>
</dbReference>
<sequence length="268" mass="29947">MEFTRLSRKHSFKVSPVFPCSVEECSLALGEIVGHGSIKSAARMNGAVLVFVDSVEKANTVVESGIVINDTFVSVTPLTTPATKVTVSNIPPFIRDEVLQRELCRYGKIVSPFRKLPSGCKSLLLRHVVSHRRRVLMILNKKDEELNLVFRLKVDDFYYVVFVNSGTVKCFGCGEEGHLVRVCPEKNQKRAEPEREKDQPGQTEKENKNQQMVLSEDDEIQPQEAGEKSEDRPHSHTDGKNLNKSDISAEAELTVVPVVTAVDTVRNN</sequence>
<proteinExistence type="predicted"/>
<name>A0A6A4SVM7_SCOMX</name>
<keyword evidence="1" id="KW-0863">Zinc-finger</keyword>
<keyword evidence="1" id="KW-0479">Metal-binding</keyword>
<organism evidence="4 5">
    <name type="scientific">Scophthalmus maximus</name>
    <name type="common">Turbot</name>
    <name type="synonym">Psetta maxima</name>
    <dbReference type="NCBI Taxonomy" id="52904"/>
    <lineage>
        <taxon>Eukaryota</taxon>
        <taxon>Metazoa</taxon>
        <taxon>Chordata</taxon>
        <taxon>Craniata</taxon>
        <taxon>Vertebrata</taxon>
        <taxon>Euteleostomi</taxon>
        <taxon>Actinopterygii</taxon>
        <taxon>Neopterygii</taxon>
        <taxon>Teleostei</taxon>
        <taxon>Neoteleostei</taxon>
        <taxon>Acanthomorphata</taxon>
        <taxon>Carangaria</taxon>
        <taxon>Pleuronectiformes</taxon>
        <taxon>Pleuronectoidei</taxon>
        <taxon>Scophthalmidae</taxon>
        <taxon>Scophthalmus</taxon>
    </lineage>
</organism>
<protein>
    <recommendedName>
        <fullName evidence="3">CCHC-type domain-containing protein</fullName>
    </recommendedName>
</protein>
<dbReference type="AlphaFoldDB" id="A0A6A4SVM7"/>
<dbReference type="EMBL" id="VEVO01000007">
    <property type="protein sequence ID" value="KAF0039296.1"/>
    <property type="molecule type" value="Genomic_DNA"/>
</dbReference>
<feature type="compositionally biased region" description="Basic and acidic residues" evidence="2">
    <location>
        <begin position="186"/>
        <end position="208"/>
    </location>
</feature>
<feature type="compositionally biased region" description="Basic and acidic residues" evidence="2">
    <location>
        <begin position="225"/>
        <end position="243"/>
    </location>
</feature>
<comment type="caution">
    <text evidence="4">The sequence shown here is derived from an EMBL/GenBank/DDBJ whole genome shotgun (WGS) entry which is preliminary data.</text>
</comment>
<dbReference type="PROSITE" id="PS50158">
    <property type="entry name" value="ZF_CCHC"/>
    <property type="match status" value="1"/>
</dbReference>
<accession>A0A6A4SVM7</accession>
<feature type="region of interest" description="Disordered" evidence="2">
    <location>
        <begin position="186"/>
        <end position="250"/>
    </location>
</feature>